<dbReference type="InterPro" id="IPR036597">
    <property type="entry name" value="Fido-like_dom_sf"/>
</dbReference>
<feature type="active site" evidence="1">
    <location>
        <position position="192"/>
    </location>
</feature>
<sequence length="355" mass="41723">MLEFICGISPKYDVSSFLNELIDSSKFLGMLEAKISDYRFNGVLLPMLHTKEALASMEIEGTQTTVTNILEDQITSTPSDERIFIEYRNHIRTLSRSEDILRVDDFSNDFIQKIHLWMMEDVLDASKYVVGKYKIRNNYIVGWQKKIIYEPPEYTETKKYMDDLVGYMNNRHDNINPLIKAAIVHSQFESIHPFEDGNGRVGRTLTSLYMFKSKIITHPHFYLSEALNQDKLIYYSKLSSSRTGNQSEWISFFLKKIIVQAKKQIHYIESLNTLYEKTRQQVKTSISSPKFDGIMTILFEQPVMTAKVLENRLNISNLQANRYLDTLQRIGILYGNDRKRNRMYYFMELLDLMRR</sequence>
<dbReference type="STRING" id="28122.SAMN02745108_00513"/>
<evidence type="ECO:0000259" key="3">
    <source>
        <dbReference type="PROSITE" id="PS51459"/>
    </source>
</evidence>
<accession>A0A1T4KHP7</accession>
<evidence type="ECO:0000256" key="2">
    <source>
        <dbReference type="PIRSR" id="PIRSR640198-2"/>
    </source>
</evidence>
<organism evidence="4 5">
    <name type="scientific">Fibrobacter intestinalis</name>
    <dbReference type="NCBI Taxonomy" id="28122"/>
    <lineage>
        <taxon>Bacteria</taxon>
        <taxon>Pseudomonadati</taxon>
        <taxon>Fibrobacterota</taxon>
        <taxon>Fibrobacteria</taxon>
        <taxon>Fibrobacterales</taxon>
        <taxon>Fibrobacteraceae</taxon>
        <taxon>Fibrobacter</taxon>
    </lineage>
</organism>
<dbReference type="InterPro" id="IPR040198">
    <property type="entry name" value="Fido_containing"/>
</dbReference>
<dbReference type="Gene3D" id="1.10.3290.10">
    <property type="entry name" value="Fido-like domain"/>
    <property type="match status" value="1"/>
</dbReference>
<protein>
    <submittedName>
        <fullName evidence="4">Fic family protein</fullName>
    </submittedName>
</protein>
<dbReference type="PANTHER" id="PTHR13504:SF38">
    <property type="entry name" value="FIDO DOMAIN-CONTAINING PROTEIN"/>
    <property type="match status" value="1"/>
</dbReference>
<feature type="binding site" evidence="2">
    <location>
        <begin position="234"/>
        <end position="235"/>
    </location>
    <ligand>
        <name>ATP</name>
        <dbReference type="ChEBI" id="CHEBI:30616"/>
    </ligand>
</feature>
<dbReference type="EMBL" id="FUWU01000005">
    <property type="protein sequence ID" value="SJZ41962.1"/>
    <property type="molecule type" value="Genomic_DNA"/>
</dbReference>
<evidence type="ECO:0000313" key="4">
    <source>
        <dbReference type="EMBL" id="SJZ41962.1"/>
    </source>
</evidence>
<dbReference type="Proteomes" id="UP000190449">
    <property type="component" value="Unassembled WGS sequence"/>
</dbReference>
<dbReference type="GO" id="GO:0005524">
    <property type="term" value="F:ATP binding"/>
    <property type="evidence" value="ECO:0007669"/>
    <property type="project" value="UniProtKB-KW"/>
</dbReference>
<dbReference type="AlphaFoldDB" id="A0A1T4KHP7"/>
<reference evidence="4 5" key="1">
    <citation type="submission" date="2017-02" db="EMBL/GenBank/DDBJ databases">
        <authorList>
            <person name="Peterson S.W."/>
        </authorList>
    </citation>
    <scope>NUCLEOTIDE SEQUENCE [LARGE SCALE GENOMIC DNA]</scope>
    <source>
        <strain evidence="4 5">ATCC 43854</strain>
    </source>
</reference>
<evidence type="ECO:0000313" key="5">
    <source>
        <dbReference type="Proteomes" id="UP000190449"/>
    </source>
</evidence>
<dbReference type="InterPro" id="IPR003812">
    <property type="entry name" value="Fido"/>
</dbReference>
<name>A0A1T4KHP7_9BACT</name>
<dbReference type="RefSeq" id="WP_078775654.1">
    <property type="nucleotide sequence ID" value="NZ_FUWU01000005.1"/>
</dbReference>
<feature type="binding site" evidence="2">
    <location>
        <begin position="196"/>
        <end position="203"/>
    </location>
    <ligand>
        <name>ATP</name>
        <dbReference type="ChEBI" id="CHEBI:30616"/>
    </ligand>
</feature>
<proteinExistence type="predicted"/>
<dbReference type="Pfam" id="PF13784">
    <property type="entry name" value="Fic_N"/>
    <property type="match status" value="1"/>
</dbReference>
<gene>
    <name evidence="4" type="ORF">SAMN02745108_00513</name>
</gene>
<feature type="domain" description="Fido" evidence="3">
    <location>
        <begin position="106"/>
        <end position="255"/>
    </location>
</feature>
<keyword evidence="2" id="KW-0067">ATP-binding</keyword>
<evidence type="ECO:0000256" key="1">
    <source>
        <dbReference type="PIRSR" id="PIRSR640198-1"/>
    </source>
</evidence>
<dbReference type="PROSITE" id="PS51459">
    <property type="entry name" value="FIDO"/>
    <property type="match status" value="1"/>
</dbReference>
<dbReference type="SUPFAM" id="SSF140931">
    <property type="entry name" value="Fic-like"/>
    <property type="match status" value="1"/>
</dbReference>
<dbReference type="InterPro" id="IPR025758">
    <property type="entry name" value="Fic/DOC_N"/>
</dbReference>
<dbReference type="PANTHER" id="PTHR13504">
    <property type="entry name" value="FIDO DOMAIN-CONTAINING PROTEIN DDB_G0283145"/>
    <property type="match status" value="1"/>
</dbReference>
<dbReference type="Pfam" id="PF02661">
    <property type="entry name" value="Fic"/>
    <property type="match status" value="1"/>
</dbReference>
<keyword evidence="2" id="KW-0547">Nucleotide-binding</keyword>